<proteinExistence type="predicted"/>
<keyword evidence="1" id="KW-1133">Transmembrane helix</keyword>
<reference evidence="2" key="1">
    <citation type="submission" date="2023-07" db="EMBL/GenBank/DDBJ databases">
        <authorList>
            <consortium name="CYATHOMIX"/>
        </authorList>
    </citation>
    <scope>NUCLEOTIDE SEQUENCE</scope>
    <source>
        <strain evidence="2">N/A</strain>
    </source>
</reference>
<feature type="transmembrane region" description="Helical" evidence="1">
    <location>
        <begin position="118"/>
        <end position="140"/>
    </location>
</feature>
<evidence type="ECO:0000256" key="1">
    <source>
        <dbReference type="SAM" id="Phobius"/>
    </source>
</evidence>
<evidence type="ECO:0000313" key="3">
    <source>
        <dbReference type="Proteomes" id="UP001176961"/>
    </source>
</evidence>
<gene>
    <name evidence="2" type="ORF">CYNAS_LOCUS6554</name>
</gene>
<keyword evidence="3" id="KW-1185">Reference proteome</keyword>
<sequence length="203" mass="24007">MQPPTANNEFKMMLTRLVKLYVRCSYMASYPTVSKSEMSLSLLTPRLISRQCLIRIIAIRSASGFKLRGEQSLKADPDQGYFKYERDISRDKRYSNPQKLGDTPMRFLVRKLGHAYELYPIFALTGVWFILFCYIIYYSFEKMEVWIDRSKTTAPWDWERVRDNYWKKPTLAFDRQGVSHVRLGIMEQLQDEMLEAARARGTR</sequence>
<dbReference type="AlphaFoldDB" id="A0AA36GM12"/>
<organism evidence="2 3">
    <name type="scientific">Cylicocyclus nassatus</name>
    <name type="common">Nematode worm</name>
    <dbReference type="NCBI Taxonomy" id="53992"/>
    <lineage>
        <taxon>Eukaryota</taxon>
        <taxon>Metazoa</taxon>
        <taxon>Ecdysozoa</taxon>
        <taxon>Nematoda</taxon>
        <taxon>Chromadorea</taxon>
        <taxon>Rhabditida</taxon>
        <taxon>Rhabditina</taxon>
        <taxon>Rhabditomorpha</taxon>
        <taxon>Strongyloidea</taxon>
        <taxon>Strongylidae</taxon>
        <taxon>Cylicocyclus</taxon>
    </lineage>
</organism>
<dbReference type="Proteomes" id="UP001176961">
    <property type="component" value="Unassembled WGS sequence"/>
</dbReference>
<keyword evidence="1" id="KW-0472">Membrane</keyword>
<keyword evidence="1" id="KW-0812">Transmembrane</keyword>
<accession>A0AA36GM12</accession>
<protein>
    <submittedName>
        <fullName evidence="2">Uncharacterized protein</fullName>
    </submittedName>
</protein>
<comment type="caution">
    <text evidence="2">The sequence shown here is derived from an EMBL/GenBank/DDBJ whole genome shotgun (WGS) entry which is preliminary data.</text>
</comment>
<evidence type="ECO:0000313" key="2">
    <source>
        <dbReference type="EMBL" id="CAJ0594571.1"/>
    </source>
</evidence>
<name>A0AA36GM12_CYLNA</name>
<dbReference type="EMBL" id="CATQJL010000112">
    <property type="protein sequence ID" value="CAJ0594571.1"/>
    <property type="molecule type" value="Genomic_DNA"/>
</dbReference>